<comment type="pathway">
    <text evidence="17">Steroid biosynthesis.</text>
</comment>
<evidence type="ECO:0000256" key="19">
    <source>
        <dbReference type="SAM" id="MobiDB-lite"/>
    </source>
</evidence>
<dbReference type="OrthoDB" id="5326588at2759"/>
<evidence type="ECO:0000256" key="12">
    <source>
        <dbReference type="ARBA" id="ARBA00023136"/>
    </source>
</evidence>
<evidence type="ECO:0000256" key="2">
    <source>
        <dbReference type="ARBA" id="ARBA00005402"/>
    </source>
</evidence>
<evidence type="ECO:0000256" key="16">
    <source>
        <dbReference type="ARBA" id="ARBA00031227"/>
    </source>
</evidence>
<evidence type="ECO:0000256" key="6">
    <source>
        <dbReference type="ARBA" id="ARBA00022857"/>
    </source>
</evidence>
<evidence type="ECO:0000256" key="8">
    <source>
        <dbReference type="ARBA" id="ARBA00022989"/>
    </source>
</evidence>
<comment type="subcellular location">
    <subcellularLocation>
        <location evidence="1">Membrane</location>
        <topology evidence="1">Multi-pass membrane protein</topology>
    </subcellularLocation>
</comment>
<comment type="caution">
    <text evidence="21">The sequence shown here is derived from an EMBL/GenBank/DDBJ whole genome shotgun (WGS) entry which is preliminary data.</text>
</comment>
<dbReference type="InterPro" id="IPR018083">
    <property type="entry name" value="Sterol_reductase_CS"/>
</dbReference>
<dbReference type="GO" id="GO:0005789">
    <property type="term" value="C:endoplasmic reticulum membrane"/>
    <property type="evidence" value="ECO:0007669"/>
    <property type="project" value="TreeGrafter"/>
</dbReference>
<dbReference type="GO" id="GO:0016126">
    <property type="term" value="P:sterol biosynthetic process"/>
    <property type="evidence" value="ECO:0007669"/>
    <property type="project" value="UniProtKB-KW"/>
</dbReference>
<evidence type="ECO:0000256" key="4">
    <source>
        <dbReference type="ARBA" id="ARBA00022516"/>
    </source>
</evidence>
<keyword evidence="8 20" id="KW-1133">Transmembrane helix</keyword>
<keyword evidence="7" id="KW-0752">Steroid biosynthesis</keyword>
<keyword evidence="10" id="KW-0756">Sterol biosynthesis</keyword>
<dbReference type="EC" id="1.3.1.70" evidence="3"/>
<feature type="transmembrane region" description="Helical" evidence="20">
    <location>
        <begin position="115"/>
        <end position="134"/>
    </location>
</feature>
<keyword evidence="12 20" id="KW-0472">Membrane</keyword>
<feature type="transmembrane region" description="Helical" evidence="20">
    <location>
        <begin position="522"/>
        <end position="541"/>
    </location>
</feature>
<dbReference type="AlphaFoldDB" id="W7TUH8"/>
<name>W7TUH8_9STRA</name>
<dbReference type="Gene3D" id="1.20.120.1630">
    <property type="match status" value="1"/>
</dbReference>
<proteinExistence type="inferred from homology"/>
<dbReference type="Pfam" id="PF01222">
    <property type="entry name" value="ERG4_ERG24"/>
    <property type="match status" value="2"/>
</dbReference>
<evidence type="ECO:0000313" key="21">
    <source>
        <dbReference type="EMBL" id="EWM27168.1"/>
    </source>
</evidence>
<dbReference type="GO" id="GO:0050613">
    <property type="term" value="F:Delta14-sterol reductase activity"/>
    <property type="evidence" value="ECO:0007669"/>
    <property type="project" value="UniProtKB-EC"/>
</dbReference>
<dbReference type="FunFam" id="1.20.120.1630:FF:000011">
    <property type="entry name" value="Delta(14)-sterol reductase"/>
    <property type="match status" value="1"/>
</dbReference>
<evidence type="ECO:0000256" key="14">
    <source>
        <dbReference type="ARBA" id="ARBA00023221"/>
    </source>
</evidence>
<feature type="region of interest" description="Disordered" evidence="19">
    <location>
        <begin position="1"/>
        <end position="99"/>
    </location>
</feature>
<feature type="compositionally biased region" description="Basic residues" evidence="19">
    <location>
        <begin position="1"/>
        <end position="11"/>
    </location>
</feature>
<keyword evidence="21" id="KW-0675">Receptor</keyword>
<organism evidence="21 22">
    <name type="scientific">Nannochloropsis gaditana</name>
    <dbReference type="NCBI Taxonomy" id="72520"/>
    <lineage>
        <taxon>Eukaryota</taxon>
        <taxon>Sar</taxon>
        <taxon>Stramenopiles</taxon>
        <taxon>Ochrophyta</taxon>
        <taxon>Eustigmatophyceae</taxon>
        <taxon>Eustigmatales</taxon>
        <taxon>Monodopsidaceae</taxon>
        <taxon>Nannochloropsis</taxon>
    </lineage>
</organism>
<feature type="transmembrane region" description="Helical" evidence="20">
    <location>
        <begin position="492"/>
        <end position="510"/>
    </location>
</feature>
<feature type="transmembrane region" description="Helical" evidence="20">
    <location>
        <begin position="364"/>
        <end position="385"/>
    </location>
</feature>
<evidence type="ECO:0000256" key="20">
    <source>
        <dbReference type="SAM" id="Phobius"/>
    </source>
</evidence>
<dbReference type="PROSITE" id="PS01018">
    <property type="entry name" value="STEROL_REDUCT_2"/>
    <property type="match status" value="1"/>
</dbReference>
<evidence type="ECO:0000256" key="13">
    <source>
        <dbReference type="ARBA" id="ARBA00023166"/>
    </source>
</evidence>
<evidence type="ECO:0000256" key="11">
    <source>
        <dbReference type="ARBA" id="ARBA00023098"/>
    </source>
</evidence>
<dbReference type="Proteomes" id="UP000019335">
    <property type="component" value="Chromosome 7"/>
</dbReference>
<keyword evidence="13" id="KW-1207">Sterol metabolism</keyword>
<keyword evidence="4" id="KW-0444">Lipid biosynthesis</keyword>
<dbReference type="PROSITE" id="PS01017">
    <property type="entry name" value="STEROL_REDUCT_1"/>
    <property type="match status" value="1"/>
</dbReference>
<evidence type="ECO:0000256" key="18">
    <source>
        <dbReference type="ARBA" id="ARBA00069705"/>
    </source>
</evidence>
<gene>
    <name evidence="21" type="ORF">Naga_100010g9</name>
</gene>
<protein>
    <recommendedName>
        <fullName evidence="18">Delta(14)-sterol reductase</fullName>
        <ecNumber evidence="3">1.3.1.70</ecNumber>
    </recommendedName>
    <alternativeName>
        <fullName evidence="15">C-14 sterol reductase</fullName>
    </alternativeName>
    <alternativeName>
        <fullName evidence="16">Sterol C14-reductase</fullName>
    </alternativeName>
</protein>
<sequence>MVSTRRRRSPGSKKENAATAPEIRTVRRRTVAAVTSSGTDNIPLTPTSKILGSPPRKKAPKSRSIDSPLSEEDNAPTRPKATRKKPMSKALSASAPSHPPEAVASSFKYEFGGPWGALGIVVGLPVVVMGLYYFCPNFMSSASPSSSSSKYPLSFRSSTSPLACLRWTDMAHFLTSTLPALLRALPSTFSTFALQARRSPHNTASAFMAIIQHIPGALKARGSALVALVQNELWDPLAFACIVAWFCFQVVLERLLPGEVALGVPLLGAEGLRLPYKLNGHLAFWISLLLLVHGCPRFAVPVEDEGILPTIVGDEGDEQFVYTASAAGDAVLQHAGQAANGAIPVLGELTGFGPFPLEKLYDHFPQFAFAAVVFSFGLSLLLYLASFRKGARLADGGRSGNVMYDFYMGRELNPRLGSFDWKYFCELRPGLIGWVALNMGMLMKQQQLQAVTGEPPSWPLVLVNVFQGWYVLDALLNERAILTTMDITTDGFGFMLAFGDLAWVPFTYSLQARYLVGRPVSLSTYALAGLSAMHLVGYWIFRQANSTKDAFRRDPTSVPHVRYMDTIRGTKLMVSGWWGWARKINYTGDWLMALAWCGLCGPTHVLPYFYAIYFGILLVHRAARDDHLCSLKYGADWQKYKKEVKWLFLPGIY</sequence>
<evidence type="ECO:0000313" key="22">
    <source>
        <dbReference type="Proteomes" id="UP000019335"/>
    </source>
</evidence>
<evidence type="ECO:0000256" key="10">
    <source>
        <dbReference type="ARBA" id="ARBA00023011"/>
    </source>
</evidence>
<feature type="compositionally biased region" description="Polar residues" evidence="19">
    <location>
        <begin position="36"/>
        <end position="50"/>
    </location>
</feature>
<evidence type="ECO:0000256" key="5">
    <source>
        <dbReference type="ARBA" id="ARBA00022692"/>
    </source>
</evidence>
<evidence type="ECO:0000256" key="9">
    <source>
        <dbReference type="ARBA" id="ARBA00023002"/>
    </source>
</evidence>
<dbReference type="PANTHER" id="PTHR21257:SF52">
    <property type="entry name" value="DELTA(14)-STEROL REDUCTASE TM7SF2"/>
    <property type="match status" value="1"/>
</dbReference>
<dbReference type="EMBL" id="AZIL01000517">
    <property type="protein sequence ID" value="EWM27168.1"/>
    <property type="molecule type" value="Genomic_DNA"/>
</dbReference>
<keyword evidence="22" id="KW-1185">Reference proteome</keyword>
<keyword evidence="6" id="KW-0521">NADP</keyword>
<keyword evidence="9" id="KW-0560">Oxidoreductase</keyword>
<keyword evidence="11" id="KW-0443">Lipid metabolism</keyword>
<comment type="similarity">
    <text evidence="2">Belongs to the ERG4/ERG24 family.</text>
</comment>
<dbReference type="InterPro" id="IPR001171">
    <property type="entry name" value="ERG24_DHCR-like"/>
</dbReference>
<keyword evidence="5 20" id="KW-0812">Transmembrane</keyword>
<reference evidence="21 22" key="1">
    <citation type="journal article" date="2014" name="Mol. Plant">
        <title>Chromosome Scale Genome Assembly and Transcriptome Profiling of Nannochloropsis gaditana in Nitrogen Depletion.</title>
        <authorList>
            <person name="Corteggiani Carpinelli E."/>
            <person name="Telatin A."/>
            <person name="Vitulo N."/>
            <person name="Forcato C."/>
            <person name="D'Angelo M."/>
            <person name="Schiavon R."/>
            <person name="Vezzi A."/>
            <person name="Giacometti G.M."/>
            <person name="Morosinotto T."/>
            <person name="Valle G."/>
        </authorList>
    </citation>
    <scope>NUCLEOTIDE SEQUENCE [LARGE SCALE GENOMIC DNA]</scope>
    <source>
        <strain evidence="21 22">B-31</strain>
    </source>
</reference>
<accession>W7TUH8</accession>
<evidence type="ECO:0000256" key="17">
    <source>
        <dbReference type="ARBA" id="ARBA00060577"/>
    </source>
</evidence>
<evidence type="ECO:0000256" key="1">
    <source>
        <dbReference type="ARBA" id="ARBA00004141"/>
    </source>
</evidence>
<evidence type="ECO:0000256" key="7">
    <source>
        <dbReference type="ARBA" id="ARBA00022955"/>
    </source>
</evidence>
<evidence type="ECO:0000256" key="3">
    <source>
        <dbReference type="ARBA" id="ARBA00012413"/>
    </source>
</evidence>
<dbReference type="PANTHER" id="PTHR21257">
    <property type="entry name" value="DELTA(14)-STEROL REDUCTASE"/>
    <property type="match status" value="1"/>
</dbReference>
<keyword evidence="14" id="KW-0753">Steroid metabolism</keyword>
<evidence type="ECO:0000256" key="15">
    <source>
        <dbReference type="ARBA" id="ARBA00030165"/>
    </source>
</evidence>